<proteinExistence type="predicted"/>
<dbReference type="InterPro" id="IPR001647">
    <property type="entry name" value="HTH_TetR"/>
</dbReference>
<feature type="DNA-binding region" description="H-T-H motif" evidence="2">
    <location>
        <begin position="41"/>
        <end position="60"/>
    </location>
</feature>
<dbReference type="Gene3D" id="1.10.357.10">
    <property type="entry name" value="Tetracycline Repressor, domain 2"/>
    <property type="match status" value="1"/>
</dbReference>
<dbReference type="PANTHER" id="PTHR30055">
    <property type="entry name" value="HTH-TYPE TRANSCRIPTIONAL REGULATOR RUTR"/>
    <property type="match status" value="1"/>
</dbReference>
<evidence type="ECO:0000313" key="4">
    <source>
        <dbReference type="EMBL" id="MFC3861302.1"/>
    </source>
</evidence>
<name>A0ABV8AAU4_9DEIO</name>
<reference evidence="5" key="1">
    <citation type="journal article" date="2019" name="Int. J. Syst. Evol. Microbiol.">
        <title>The Global Catalogue of Microorganisms (GCM) 10K type strain sequencing project: providing services to taxonomists for standard genome sequencing and annotation.</title>
        <authorList>
            <consortium name="The Broad Institute Genomics Platform"/>
            <consortium name="The Broad Institute Genome Sequencing Center for Infectious Disease"/>
            <person name="Wu L."/>
            <person name="Ma J."/>
        </authorList>
    </citation>
    <scope>NUCLEOTIDE SEQUENCE [LARGE SCALE GENOMIC DNA]</scope>
    <source>
        <strain evidence="5">CCTCC AB 2013263</strain>
    </source>
</reference>
<feature type="domain" description="HTH tetR-type" evidence="3">
    <location>
        <begin position="18"/>
        <end position="78"/>
    </location>
</feature>
<dbReference type="InterPro" id="IPR009057">
    <property type="entry name" value="Homeodomain-like_sf"/>
</dbReference>
<evidence type="ECO:0000256" key="2">
    <source>
        <dbReference type="PROSITE-ProRule" id="PRU00335"/>
    </source>
</evidence>
<evidence type="ECO:0000259" key="3">
    <source>
        <dbReference type="PROSITE" id="PS50977"/>
    </source>
</evidence>
<evidence type="ECO:0000313" key="5">
    <source>
        <dbReference type="Proteomes" id="UP001595748"/>
    </source>
</evidence>
<organism evidence="4 5">
    <name type="scientific">Deinococcus antarcticus</name>
    <dbReference type="NCBI Taxonomy" id="1298767"/>
    <lineage>
        <taxon>Bacteria</taxon>
        <taxon>Thermotogati</taxon>
        <taxon>Deinococcota</taxon>
        <taxon>Deinococci</taxon>
        <taxon>Deinococcales</taxon>
        <taxon>Deinococcaceae</taxon>
        <taxon>Deinococcus</taxon>
    </lineage>
</organism>
<protein>
    <submittedName>
        <fullName evidence="4">TetR/AcrR family transcriptional regulator</fullName>
    </submittedName>
</protein>
<dbReference type="PANTHER" id="PTHR30055:SF178">
    <property type="entry name" value="POSSIBLE TRANSCRIPTIONAL REGULATORY PROTEIN"/>
    <property type="match status" value="1"/>
</dbReference>
<dbReference type="PRINTS" id="PR00455">
    <property type="entry name" value="HTHTETR"/>
</dbReference>
<gene>
    <name evidence="4" type="ORF">ACFOPQ_11075</name>
</gene>
<dbReference type="Pfam" id="PF00440">
    <property type="entry name" value="TetR_N"/>
    <property type="match status" value="1"/>
</dbReference>
<dbReference type="PROSITE" id="PS50977">
    <property type="entry name" value="HTH_TETR_2"/>
    <property type="match status" value="1"/>
</dbReference>
<comment type="caution">
    <text evidence="4">The sequence shown here is derived from an EMBL/GenBank/DDBJ whole genome shotgun (WGS) entry which is preliminary data.</text>
</comment>
<dbReference type="EMBL" id="JBHRZF010000135">
    <property type="protein sequence ID" value="MFC3861302.1"/>
    <property type="molecule type" value="Genomic_DNA"/>
</dbReference>
<keyword evidence="1 2" id="KW-0238">DNA-binding</keyword>
<sequence>MSTVTSRPLRARNAEEKKKRRSEILRAAECLWLNTPYSELSMSQVAREAQLAKGTLYLYFDTKEELFLALLSEHLEEWLKDLLQHLETHRYDSPDDLTDFIVSSVLPQESLRRMLVLLNQVIDSSISPEQSQNFRRLLLRYIVSIVECMPYDRNVNLRILMHVYALALGWQMVASGPHLDQHPAFLATSPHPHPRPSFEGEFRLGLRAAVHAIIQEATQN</sequence>
<evidence type="ECO:0000256" key="1">
    <source>
        <dbReference type="ARBA" id="ARBA00023125"/>
    </source>
</evidence>
<dbReference type="SUPFAM" id="SSF46689">
    <property type="entry name" value="Homeodomain-like"/>
    <property type="match status" value="1"/>
</dbReference>
<dbReference type="RefSeq" id="WP_380078061.1">
    <property type="nucleotide sequence ID" value="NZ_JBHRZF010000135.1"/>
</dbReference>
<keyword evidence="5" id="KW-1185">Reference proteome</keyword>
<dbReference type="Proteomes" id="UP001595748">
    <property type="component" value="Unassembled WGS sequence"/>
</dbReference>
<dbReference type="InterPro" id="IPR050109">
    <property type="entry name" value="HTH-type_TetR-like_transc_reg"/>
</dbReference>
<accession>A0ABV8AAU4</accession>